<proteinExistence type="predicted"/>
<dbReference type="Pfam" id="PF01392">
    <property type="entry name" value="Fz"/>
    <property type="match status" value="1"/>
</dbReference>
<protein>
    <recommendedName>
        <fullName evidence="6">FZ domain-containing protein</fullName>
    </recommendedName>
</protein>
<dbReference type="SMART" id="SM00063">
    <property type="entry name" value="FRI"/>
    <property type="match status" value="1"/>
</dbReference>
<evidence type="ECO:0000256" key="5">
    <source>
        <dbReference type="SAM" id="SignalP"/>
    </source>
</evidence>
<evidence type="ECO:0000313" key="7">
    <source>
        <dbReference type="EnsemblMetazoa" id="Aqu2.1.37146_001"/>
    </source>
</evidence>
<dbReference type="InterPro" id="IPR015526">
    <property type="entry name" value="Frizzled/SFRP"/>
</dbReference>
<dbReference type="SUPFAM" id="SSF63501">
    <property type="entry name" value="Frizzled cysteine-rich domain"/>
    <property type="match status" value="1"/>
</dbReference>
<dbReference type="GO" id="GO:0042813">
    <property type="term" value="F:Wnt receptor activity"/>
    <property type="evidence" value="ECO:0007669"/>
    <property type="project" value="TreeGrafter"/>
</dbReference>
<dbReference type="Gene3D" id="1.10.2000.10">
    <property type="entry name" value="Frizzled cysteine-rich domain"/>
    <property type="match status" value="1"/>
</dbReference>
<dbReference type="PROSITE" id="PS50038">
    <property type="entry name" value="FZ"/>
    <property type="match status" value="1"/>
</dbReference>
<dbReference type="PANTHER" id="PTHR11309">
    <property type="entry name" value="FRIZZLED"/>
    <property type="match status" value="1"/>
</dbReference>
<sequence>MNSGVLFCLLGGLVALSNSCELINATLFPDCIEAAGYNMTVYPTLNGLSNQKEAAKQLDDFIPHIKRAECSEYALLFLCSYYAPICQEVSQGKHYTVSPCKSLCNKVYDDCLPFLTKENITWPEHLECHNFHSNKSNDCFGPDNYSTIYQHTPTVTPISTSLTTSIATSSYTCISQTTKDKEMRTSTSYVEATSTPSVPEPTESPGKTTQDKEMRTSTLCMEATSTPSVPEPTDLPEPTESPGNASTYSKPIAGLFILIIITLCLVY</sequence>
<dbReference type="GO" id="GO:0005886">
    <property type="term" value="C:plasma membrane"/>
    <property type="evidence" value="ECO:0007669"/>
    <property type="project" value="TreeGrafter"/>
</dbReference>
<feature type="region of interest" description="Disordered" evidence="4">
    <location>
        <begin position="184"/>
        <end position="247"/>
    </location>
</feature>
<dbReference type="InterPro" id="IPR036790">
    <property type="entry name" value="Frizzled_dom_sf"/>
</dbReference>
<dbReference type="GO" id="GO:0017147">
    <property type="term" value="F:Wnt-protein binding"/>
    <property type="evidence" value="ECO:0007669"/>
    <property type="project" value="TreeGrafter"/>
</dbReference>
<reference evidence="7" key="1">
    <citation type="submission" date="2017-05" db="UniProtKB">
        <authorList>
            <consortium name="EnsemblMetazoa"/>
        </authorList>
    </citation>
    <scope>IDENTIFICATION</scope>
</reference>
<feature type="domain" description="FZ" evidence="6">
    <location>
        <begin position="15"/>
        <end position="142"/>
    </location>
</feature>
<organism evidence="7">
    <name type="scientific">Amphimedon queenslandica</name>
    <name type="common">Sponge</name>
    <dbReference type="NCBI Taxonomy" id="400682"/>
    <lineage>
        <taxon>Eukaryota</taxon>
        <taxon>Metazoa</taxon>
        <taxon>Porifera</taxon>
        <taxon>Demospongiae</taxon>
        <taxon>Heteroscleromorpha</taxon>
        <taxon>Haplosclerida</taxon>
        <taxon>Niphatidae</taxon>
        <taxon>Amphimedon</taxon>
    </lineage>
</organism>
<keyword evidence="2 3" id="KW-1015">Disulfide bond</keyword>
<dbReference type="STRING" id="400682.A0A1X7VAU8"/>
<keyword evidence="5" id="KW-0732">Signal</keyword>
<dbReference type="OrthoDB" id="5946121at2759"/>
<dbReference type="InterPro" id="IPR020067">
    <property type="entry name" value="Frizzled_dom"/>
</dbReference>
<comment type="caution">
    <text evidence="3">Lacks conserved residue(s) required for the propagation of feature annotation.</text>
</comment>
<feature type="signal peptide" evidence="5">
    <location>
        <begin position="1"/>
        <end position="19"/>
    </location>
</feature>
<evidence type="ECO:0000256" key="3">
    <source>
        <dbReference type="PROSITE-ProRule" id="PRU00090"/>
    </source>
</evidence>
<feature type="compositionally biased region" description="Low complexity" evidence="4">
    <location>
        <begin position="191"/>
        <end position="205"/>
    </location>
</feature>
<feature type="compositionally biased region" description="Polar residues" evidence="4">
    <location>
        <begin position="216"/>
        <end position="228"/>
    </location>
</feature>
<dbReference type="eggNOG" id="KOG3577">
    <property type="taxonomic scope" value="Eukaryota"/>
</dbReference>
<feature type="disulfide bond" evidence="3">
    <location>
        <begin position="104"/>
        <end position="128"/>
    </location>
</feature>
<keyword evidence="1" id="KW-0217">Developmental protein</keyword>
<feature type="chain" id="PRO_5010873651" description="FZ domain-containing protein" evidence="5">
    <location>
        <begin position="20"/>
        <end position="267"/>
    </location>
</feature>
<dbReference type="AlphaFoldDB" id="A0A1X7VAU8"/>
<dbReference type="InParanoid" id="A0A1X7VAU8"/>
<dbReference type="GO" id="GO:0035567">
    <property type="term" value="P:non-canonical Wnt signaling pathway"/>
    <property type="evidence" value="ECO:0007669"/>
    <property type="project" value="TreeGrafter"/>
</dbReference>
<accession>A0A1X7VAU8</accession>
<dbReference type="CDD" id="cd07066">
    <property type="entry name" value="CRD_FZ"/>
    <property type="match status" value="1"/>
</dbReference>
<evidence type="ECO:0000256" key="1">
    <source>
        <dbReference type="ARBA" id="ARBA00022473"/>
    </source>
</evidence>
<evidence type="ECO:0000259" key="6">
    <source>
        <dbReference type="PROSITE" id="PS50038"/>
    </source>
</evidence>
<dbReference type="EnsemblMetazoa" id="Aqu2.1.37146_001">
    <property type="protein sequence ID" value="Aqu2.1.37146_001"/>
    <property type="gene ID" value="Aqu2.1.37146"/>
</dbReference>
<evidence type="ECO:0000256" key="4">
    <source>
        <dbReference type="SAM" id="MobiDB-lite"/>
    </source>
</evidence>
<name>A0A1X7VAU8_AMPQE</name>
<evidence type="ECO:0000256" key="2">
    <source>
        <dbReference type="ARBA" id="ARBA00023157"/>
    </source>
</evidence>
<dbReference type="GO" id="GO:0060070">
    <property type="term" value="P:canonical Wnt signaling pathway"/>
    <property type="evidence" value="ECO:0007669"/>
    <property type="project" value="TreeGrafter"/>
</dbReference>